<organism evidence="1 2">
    <name type="scientific">Massariosphaeria phaeospora</name>
    <dbReference type="NCBI Taxonomy" id="100035"/>
    <lineage>
        <taxon>Eukaryota</taxon>
        <taxon>Fungi</taxon>
        <taxon>Dikarya</taxon>
        <taxon>Ascomycota</taxon>
        <taxon>Pezizomycotina</taxon>
        <taxon>Dothideomycetes</taxon>
        <taxon>Pleosporomycetidae</taxon>
        <taxon>Pleosporales</taxon>
        <taxon>Pleosporales incertae sedis</taxon>
        <taxon>Massariosphaeria</taxon>
    </lineage>
</organism>
<dbReference type="GO" id="GO:0004806">
    <property type="term" value="F:triacylglycerol lipase activity"/>
    <property type="evidence" value="ECO:0007669"/>
    <property type="project" value="InterPro"/>
</dbReference>
<sequence>MPRLTWRQKTYLDARLLQAQTLLVVTKLSLLILYNRLFSVTSFRIVNYVLIAIILQPHSLACIPLANYTLPPAIAGSRILYQSANFNSDATPTSAVVLFPYAPRRLADGTVPVVVWAHGTSGLYANAAPSHLRNMWQYYMAPFPLVLQGYVVVMPDYAGLGVSVDGRGHPIVHEYLASPAAAKDLEYSFKATREAFPFAGPKFVVIGHLQGDHMKPVLAAGALPGMENIFPDFKINSILTPEGVARLQPDKDVGGNVAITAALFFSADLFKPGWEDNAYMQRFQSLTSTGGMPVAGPMLLIQGESDALISHAVTTAAAERTSKACPEVSIQYVRYANVSYGLTMWVSQRLWLEWTEDRFEGKEVEVELRLERVEPLRPAGAYVPEMNWYLAKGMESYHTP</sequence>
<dbReference type="AlphaFoldDB" id="A0A7C8MIA6"/>
<dbReference type="PANTHER" id="PTHR34853">
    <property type="match status" value="1"/>
</dbReference>
<name>A0A7C8MIA6_9PLEO</name>
<evidence type="ECO:0008006" key="3">
    <source>
        <dbReference type="Google" id="ProtNLM"/>
    </source>
</evidence>
<dbReference type="PANTHER" id="PTHR34853:SF1">
    <property type="entry name" value="LIPASE 5"/>
    <property type="match status" value="1"/>
</dbReference>
<dbReference type="Proteomes" id="UP000481861">
    <property type="component" value="Unassembled WGS sequence"/>
</dbReference>
<evidence type="ECO:0000313" key="1">
    <source>
        <dbReference type="EMBL" id="KAF2867785.1"/>
    </source>
</evidence>
<dbReference type="SUPFAM" id="SSF53474">
    <property type="entry name" value="alpha/beta-Hydrolases"/>
    <property type="match status" value="1"/>
</dbReference>
<dbReference type="OrthoDB" id="5382058at2759"/>
<dbReference type="EMBL" id="JAADJZ010000022">
    <property type="protein sequence ID" value="KAF2867785.1"/>
    <property type="molecule type" value="Genomic_DNA"/>
</dbReference>
<reference evidence="1 2" key="1">
    <citation type="submission" date="2020-01" db="EMBL/GenBank/DDBJ databases">
        <authorList>
            <consortium name="DOE Joint Genome Institute"/>
            <person name="Haridas S."/>
            <person name="Albert R."/>
            <person name="Binder M."/>
            <person name="Bloem J."/>
            <person name="Labutti K."/>
            <person name="Salamov A."/>
            <person name="Andreopoulos B."/>
            <person name="Baker S.E."/>
            <person name="Barry K."/>
            <person name="Bills G."/>
            <person name="Bluhm B.H."/>
            <person name="Cannon C."/>
            <person name="Castanera R."/>
            <person name="Culley D.E."/>
            <person name="Daum C."/>
            <person name="Ezra D."/>
            <person name="Gonzalez J.B."/>
            <person name="Henrissat B."/>
            <person name="Kuo A."/>
            <person name="Liang C."/>
            <person name="Lipzen A."/>
            <person name="Lutzoni F."/>
            <person name="Magnuson J."/>
            <person name="Mondo S."/>
            <person name="Nolan M."/>
            <person name="Ohm R."/>
            <person name="Pangilinan J."/>
            <person name="Park H.-J.H."/>
            <person name="Ramirez L."/>
            <person name="Alfaro M."/>
            <person name="Sun H."/>
            <person name="Tritt A."/>
            <person name="Yoshinaga Y."/>
            <person name="Zwiers L.-H.L."/>
            <person name="Turgeon B.G."/>
            <person name="Goodwin S.B."/>
            <person name="Spatafora J.W."/>
            <person name="Crous P.W."/>
            <person name="Grigoriev I.V."/>
        </authorList>
    </citation>
    <scope>NUCLEOTIDE SEQUENCE [LARGE SCALE GENOMIC DNA]</scope>
    <source>
        <strain evidence="1 2">CBS 611.86</strain>
    </source>
</reference>
<dbReference type="InterPro" id="IPR029058">
    <property type="entry name" value="AB_hydrolase_fold"/>
</dbReference>
<comment type="caution">
    <text evidence="1">The sequence shown here is derived from an EMBL/GenBank/DDBJ whole genome shotgun (WGS) entry which is preliminary data.</text>
</comment>
<proteinExistence type="predicted"/>
<accession>A0A7C8MIA6</accession>
<evidence type="ECO:0000313" key="2">
    <source>
        <dbReference type="Proteomes" id="UP000481861"/>
    </source>
</evidence>
<dbReference type="GO" id="GO:0016042">
    <property type="term" value="P:lipid catabolic process"/>
    <property type="evidence" value="ECO:0007669"/>
    <property type="project" value="InterPro"/>
</dbReference>
<keyword evidence="2" id="KW-1185">Reference proteome</keyword>
<dbReference type="InterPro" id="IPR005152">
    <property type="entry name" value="Lipase_secreted"/>
</dbReference>
<gene>
    <name evidence="1" type="ORF">BDV95DRAFT_610686</name>
</gene>
<dbReference type="Gene3D" id="3.40.50.1820">
    <property type="entry name" value="alpha/beta hydrolase"/>
    <property type="match status" value="1"/>
</dbReference>
<protein>
    <recommendedName>
        <fullName evidence="3">Alpha/Beta hydrolase protein</fullName>
    </recommendedName>
</protein>